<dbReference type="PANTHER" id="PTHR48021:SF47">
    <property type="entry name" value="GH17672P"/>
    <property type="match status" value="1"/>
</dbReference>
<dbReference type="GO" id="GO:0005886">
    <property type="term" value="C:plasma membrane"/>
    <property type="evidence" value="ECO:0007669"/>
    <property type="project" value="UniProtKB-SubCell"/>
</dbReference>
<sequence>MSGRSKEPASVFPQYLAATAANLATVTAGAALGWTSPAQPKLEAGEDNEGWIVLSSEETSWIGSLTPAGSVIGPILVGLLADRIGRKWTLLFTVCPALVSWIMLIFVDTLVLIYVARFILGIAVGMVYAVAPMYVGEIAESRIRGALGSFLQLLVVTGYLFEYCVGPYVTYTHLAIVSGCVPVMFAVSFVLFPESPYYLLARGRREEAARALQWLRGQSRAEVQEELDVIEAAVEEEMRNKSKLSDLIATKGNTKALYLSLGLVTAQQFCGINAVLFYSQSIFTSSAGSLGGAESTIIIGVVMLLSSGITPLVVERLGRRLLLLASAVGMIIGLCVLGAYFYLLNNGTDVSGIRWLPVLSLVFYIIVYSFGFGSLTWAVVGELFASNVKSNGSALSASFCWFIGFFITKFYSNMATELGNHYTFWIFAALTACSGVFVYLLLPETKGKSLQQIQMILNR</sequence>
<evidence type="ECO:0000256" key="8">
    <source>
        <dbReference type="RuleBase" id="RU003346"/>
    </source>
</evidence>
<evidence type="ECO:0000256" key="4">
    <source>
        <dbReference type="ARBA" id="ARBA00022989"/>
    </source>
</evidence>
<dbReference type="PROSITE" id="PS50850">
    <property type="entry name" value="MFS"/>
    <property type="match status" value="1"/>
</dbReference>
<dbReference type="InterPro" id="IPR036259">
    <property type="entry name" value="MFS_trans_sf"/>
</dbReference>
<dbReference type="FunFam" id="1.20.1250.20:FF:000055">
    <property type="entry name" value="Facilitated trehalose transporter Tret1-2 homolog"/>
    <property type="match status" value="1"/>
</dbReference>
<organism evidence="11 12">
    <name type="scientific">Cryptotermes secundus</name>
    <dbReference type="NCBI Taxonomy" id="105785"/>
    <lineage>
        <taxon>Eukaryota</taxon>
        <taxon>Metazoa</taxon>
        <taxon>Ecdysozoa</taxon>
        <taxon>Arthropoda</taxon>
        <taxon>Hexapoda</taxon>
        <taxon>Insecta</taxon>
        <taxon>Pterygota</taxon>
        <taxon>Neoptera</taxon>
        <taxon>Polyneoptera</taxon>
        <taxon>Dictyoptera</taxon>
        <taxon>Blattodea</taxon>
        <taxon>Blattoidea</taxon>
        <taxon>Termitoidae</taxon>
        <taxon>Kalotermitidae</taxon>
        <taxon>Cryptotermitinae</taxon>
        <taxon>Cryptotermes</taxon>
    </lineage>
</organism>
<evidence type="ECO:0000256" key="6">
    <source>
        <dbReference type="ARBA" id="ARBA00023180"/>
    </source>
</evidence>
<name>A0A2J7PYS8_9NEOP</name>
<dbReference type="PANTHER" id="PTHR48021">
    <property type="match status" value="1"/>
</dbReference>
<feature type="transmembrane region" description="Helical" evidence="9">
    <location>
        <begin position="297"/>
        <end position="314"/>
    </location>
</feature>
<feature type="transmembrane region" description="Helical" evidence="9">
    <location>
        <begin position="355"/>
        <end position="380"/>
    </location>
</feature>
<dbReference type="OrthoDB" id="4142200at2759"/>
<comment type="similarity">
    <text evidence="7">Belongs to the major facilitator superfamily. Sugar transporter (TC 2.A.1.1) family. Trehalose transporter subfamily.</text>
</comment>
<gene>
    <name evidence="11" type="ORF">B7P43_G13559</name>
</gene>
<keyword evidence="4 9" id="KW-1133">Transmembrane helix</keyword>
<keyword evidence="3 9" id="KW-0812">Transmembrane</keyword>
<dbReference type="PROSITE" id="PS00217">
    <property type="entry name" value="SUGAR_TRANSPORT_2"/>
    <property type="match status" value="1"/>
</dbReference>
<proteinExistence type="inferred from homology"/>
<feature type="transmembrane region" description="Helical" evidence="9">
    <location>
        <begin position="61"/>
        <end position="81"/>
    </location>
</feature>
<dbReference type="InterPro" id="IPR003663">
    <property type="entry name" value="Sugar/inositol_transpt"/>
</dbReference>
<feature type="transmembrane region" description="Helical" evidence="9">
    <location>
        <begin position="392"/>
        <end position="412"/>
    </location>
</feature>
<dbReference type="PROSITE" id="PS00216">
    <property type="entry name" value="SUGAR_TRANSPORT_1"/>
    <property type="match status" value="1"/>
</dbReference>
<keyword evidence="5 9" id="KW-0472">Membrane</keyword>
<dbReference type="FunCoup" id="A0A2J7PYS8">
    <property type="interactions" value="7"/>
</dbReference>
<keyword evidence="12" id="KW-1185">Reference proteome</keyword>
<feature type="transmembrane region" description="Helical" evidence="9">
    <location>
        <begin position="173"/>
        <end position="192"/>
    </location>
</feature>
<evidence type="ECO:0000313" key="11">
    <source>
        <dbReference type="EMBL" id="PNF21493.1"/>
    </source>
</evidence>
<evidence type="ECO:0000256" key="9">
    <source>
        <dbReference type="SAM" id="Phobius"/>
    </source>
</evidence>
<feature type="transmembrane region" description="Helical" evidence="9">
    <location>
        <begin position="88"/>
        <end position="106"/>
    </location>
</feature>
<feature type="domain" description="Major facilitator superfamily (MFS) profile" evidence="10">
    <location>
        <begin position="17"/>
        <end position="446"/>
    </location>
</feature>
<comment type="caution">
    <text evidence="11">The sequence shown here is derived from an EMBL/GenBank/DDBJ whole genome shotgun (WGS) entry which is preliminary data.</text>
</comment>
<keyword evidence="8" id="KW-0813">Transport</keyword>
<comment type="subcellular location">
    <subcellularLocation>
        <location evidence="1">Cell membrane</location>
        <topology evidence="1">Multi-pass membrane protein</topology>
    </subcellularLocation>
</comment>
<dbReference type="InterPro" id="IPR020846">
    <property type="entry name" value="MFS_dom"/>
</dbReference>
<reference evidence="11 12" key="1">
    <citation type="submission" date="2017-12" db="EMBL/GenBank/DDBJ databases">
        <title>Hemimetabolous genomes reveal molecular basis of termite eusociality.</title>
        <authorList>
            <person name="Harrison M.C."/>
            <person name="Jongepier E."/>
            <person name="Robertson H.M."/>
            <person name="Arning N."/>
            <person name="Bitard-Feildel T."/>
            <person name="Chao H."/>
            <person name="Childers C.P."/>
            <person name="Dinh H."/>
            <person name="Doddapaneni H."/>
            <person name="Dugan S."/>
            <person name="Gowin J."/>
            <person name="Greiner C."/>
            <person name="Han Y."/>
            <person name="Hu H."/>
            <person name="Hughes D.S.T."/>
            <person name="Huylmans A.-K."/>
            <person name="Kemena C."/>
            <person name="Kremer L.P.M."/>
            <person name="Lee S.L."/>
            <person name="Lopez-Ezquerra A."/>
            <person name="Mallet L."/>
            <person name="Monroy-Kuhn J.M."/>
            <person name="Moser A."/>
            <person name="Murali S.C."/>
            <person name="Muzny D.M."/>
            <person name="Otani S."/>
            <person name="Piulachs M.-D."/>
            <person name="Poelchau M."/>
            <person name="Qu J."/>
            <person name="Schaub F."/>
            <person name="Wada-Katsumata A."/>
            <person name="Worley K.C."/>
            <person name="Xie Q."/>
            <person name="Ylla G."/>
            <person name="Poulsen M."/>
            <person name="Gibbs R.A."/>
            <person name="Schal C."/>
            <person name="Richards S."/>
            <person name="Belles X."/>
            <person name="Korb J."/>
            <person name="Bornberg-Bauer E."/>
        </authorList>
    </citation>
    <scope>NUCLEOTIDE SEQUENCE [LARGE SCALE GENOMIC DNA]</scope>
    <source>
        <tissue evidence="11">Whole body</tissue>
    </source>
</reference>
<feature type="transmembrane region" description="Helical" evidence="9">
    <location>
        <begin position="112"/>
        <end position="131"/>
    </location>
</feature>
<keyword evidence="2" id="KW-1003">Cell membrane</keyword>
<protein>
    <recommendedName>
        <fullName evidence="10">Major facilitator superfamily (MFS) profile domain-containing protein</fullName>
    </recommendedName>
</protein>
<dbReference type="PRINTS" id="PR00171">
    <property type="entry name" value="SUGRTRNSPORT"/>
</dbReference>
<feature type="transmembrane region" description="Helical" evidence="9">
    <location>
        <begin position="143"/>
        <end position="161"/>
    </location>
</feature>
<dbReference type="InterPro" id="IPR050549">
    <property type="entry name" value="MFS_Trehalose_Transporter"/>
</dbReference>
<dbReference type="NCBIfam" id="TIGR00879">
    <property type="entry name" value="SP"/>
    <property type="match status" value="1"/>
</dbReference>
<feature type="transmembrane region" description="Helical" evidence="9">
    <location>
        <begin position="256"/>
        <end position="277"/>
    </location>
</feature>
<dbReference type="EMBL" id="NEVH01020342">
    <property type="protein sequence ID" value="PNF21493.1"/>
    <property type="molecule type" value="Genomic_DNA"/>
</dbReference>
<dbReference type="InterPro" id="IPR044775">
    <property type="entry name" value="MFS_ERD6/Tret1-like"/>
</dbReference>
<dbReference type="STRING" id="105785.A0A2J7PYS8"/>
<feature type="transmembrane region" description="Helical" evidence="9">
    <location>
        <begin position="12"/>
        <end position="34"/>
    </location>
</feature>
<dbReference type="InterPro" id="IPR005829">
    <property type="entry name" value="Sugar_transporter_CS"/>
</dbReference>
<dbReference type="InterPro" id="IPR005828">
    <property type="entry name" value="MFS_sugar_transport-like"/>
</dbReference>
<evidence type="ECO:0000313" key="12">
    <source>
        <dbReference type="Proteomes" id="UP000235965"/>
    </source>
</evidence>
<keyword evidence="6" id="KW-0325">Glycoprotein</keyword>
<dbReference type="Pfam" id="PF00083">
    <property type="entry name" value="Sugar_tr"/>
    <property type="match status" value="1"/>
</dbReference>
<evidence type="ECO:0000256" key="3">
    <source>
        <dbReference type="ARBA" id="ARBA00022692"/>
    </source>
</evidence>
<dbReference type="InParanoid" id="A0A2J7PYS8"/>
<dbReference type="SUPFAM" id="SSF103473">
    <property type="entry name" value="MFS general substrate transporter"/>
    <property type="match status" value="1"/>
</dbReference>
<feature type="transmembrane region" description="Helical" evidence="9">
    <location>
        <begin position="321"/>
        <end position="343"/>
    </location>
</feature>
<evidence type="ECO:0000256" key="5">
    <source>
        <dbReference type="ARBA" id="ARBA00023136"/>
    </source>
</evidence>
<evidence type="ECO:0000256" key="2">
    <source>
        <dbReference type="ARBA" id="ARBA00022475"/>
    </source>
</evidence>
<evidence type="ECO:0000259" key="10">
    <source>
        <dbReference type="PROSITE" id="PS50850"/>
    </source>
</evidence>
<dbReference type="Proteomes" id="UP000235965">
    <property type="component" value="Unassembled WGS sequence"/>
</dbReference>
<dbReference type="AlphaFoldDB" id="A0A2J7PYS8"/>
<evidence type="ECO:0000256" key="7">
    <source>
        <dbReference type="ARBA" id="ARBA00024348"/>
    </source>
</evidence>
<dbReference type="GO" id="GO:0051119">
    <property type="term" value="F:sugar transmembrane transporter activity"/>
    <property type="evidence" value="ECO:0007669"/>
    <property type="project" value="InterPro"/>
</dbReference>
<accession>A0A2J7PYS8</accession>
<evidence type="ECO:0000256" key="1">
    <source>
        <dbReference type="ARBA" id="ARBA00004651"/>
    </source>
</evidence>
<dbReference type="CDD" id="cd17358">
    <property type="entry name" value="MFS_GLUT6_8_Class3_like"/>
    <property type="match status" value="1"/>
</dbReference>
<dbReference type="Gene3D" id="1.20.1250.20">
    <property type="entry name" value="MFS general substrate transporter like domains"/>
    <property type="match status" value="1"/>
</dbReference>
<feature type="transmembrane region" description="Helical" evidence="9">
    <location>
        <begin position="424"/>
        <end position="442"/>
    </location>
</feature>